<feature type="compositionally biased region" description="Polar residues" evidence="1">
    <location>
        <begin position="1"/>
        <end position="31"/>
    </location>
</feature>
<sequence length="419" mass="45684">MSDPNQEPQQNSRLSPQPAVMSTLQRLTSFSRSKKPALVFPPPSWGLDDEASHDESSSATKVNTTSSAADGDAAPPPESANLAQTIRNLIDSLPSVSLSSRGVDTPVNTEVDPKGPPVPDGVDKKLMAWLSSEAVMNGYMTGKDSVFGALDRLKHPLRKGDTPKGEPSRKDEDPSEQLGTEGIMMYTPLVPTNESHVVLAEEEEELEYIDPEELERQLAQKKKEQETASASGGTKPGSKLHFWSFGREKKSEVPQAQNIDTAGPSQFQPEVKPKHIWVPSETDISVQVMWWGYRIYLPPPVIRTLDSGSIAATKRAAMITAALKWMLDKIPQMLVPPTFRPALALFKRLAPFAGYIGVFIAWSWKSIKANDKGGGVTLTATWLLTVALIPSSWEVTSERFLAPVPDSTPTSSASKDGKK</sequence>
<comment type="caution">
    <text evidence="2">The sequence shown here is derived from an EMBL/GenBank/DDBJ whole genome shotgun (WGS) entry which is preliminary data.</text>
</comment>
<accession>A0A8H7A0W1</accession>
<dbReference type="RefSeq" id="XP_036634218.1">
    <property type="nucleotide sequence ID" value="XM_036772745.1"/>
</dbReference>
<name>A0A8H7A0W1_PLEOS</name>
<dbReference type="OrthoDB" id="3247214at2759"/>
<feature type="region of interest" description="Disordered" evidence="1">
    <location>
        <begin position="94"/>
        <end position="119"/>
    </location>
</feature>
<feature type="region of interest" description="Disordered" evidence="1">
    <location>
        <begin position="155"/>
        <end position="181"/>
    </location>
</feature>
<feature type="compositionally biased region" description="Polar residues" evidence="1">
    <location>
        <begin position="94"/>
        <end position="108"/>
    </location>
</feature>
<evidence type="ECO:0000313" key="3">
    <source>
        <dbReference type="Proteomes" id="UP000623687"/>
    </source>
</evidence>
<evidence type="ECO:0000256" key="1">
    <source>
        <dbReference type="SAM" id="MobiDB-lite"/>
    </source>
</evidence>
<dbReference type="VEuPathDB" id="FungiDB:PC9H_003151"/>
<dbReference type="AlphaFoldDB" id="A0A8H7A0W1"/>
<proteinExistence type="predicted"/>
<keyword evidence="3" id="KW-1185">Reference proteome</keyword>
<protein>
    <submittedName>
        <fullName evidence="2">Uncharacterized protein</fullName>
    </submittedName>
</protein>
<reference evidence="2" key="1">
    <citation type="submission" date="2019-07" db="EMBL/GenBank/DDBJ databases">
        <authorList>
            <person name="Palmer J.M."/>
        </authorList>
    </citation>
    <scope>NUCLEOTIDE SEQUENCE</scope>
    <source>
        <strain evidence="2">PC9</strain>
    </source>
</reference>
<dbReference type="Proteomes" id="UP000623687">
    <property type="component" value="Unassembled WGS sequence"/>
</dbReference>
<dbReference type="GeneID" id="59372969"/>
<gene>
    <name evidence="2" type="ORF">PC9H_003151</name>
</gene>
<organism evidence="2 3">
    <name type="scientific">Pleurotus ostreatus</name>
    <name type="common">Oyster mushroom</name>
    <name type="synonym">White-rot fungus</name>
    <dbReference type="NCBI Taxonomy" id="5322"/>
    <lineage>
        <taxon>Eukaryota</taxon>
        <taxon>Fungi</taxon>
        <taxon>Dikarya</taxon>
        <taxon>Basidiomycota</taxon>
        <taxon>Agaricomycotina</taxon>
        <taxon>Agaricomycetes</taxon>
        <taxon>Agaricomycetidae</taxon>
        <taxon>Agaricales</taxon>
        <taxon>Pleurotineae</taxon>
        <taxon>Pleurotaceae</taxon>
        <taxon>Pleurotus</taxon>
    </lineage>
</organism>
<evidence type="ECO:0000313" key="2">
    <source>
        <dbReference type="EMBL" id="KAF7436319.1"/>
    </source>
</evidence>
<feature type="region of interest" description="Disordered" evidence="1">
    <location>
        <begin position="217"/>
        <end position="241"/>
    </location>
</feature>
<feature type="compositionally biased region" description="Basic and acidic residues" evidence="1">
    <location>
        <begin position="155"/>
        <end position="172"/>
    </location>
</feature>
<feature type="region of interest" description="Disordered" evidence="1">
    <location>
        <begin position="1"/>
        <end position="82"/>
    </location>
</feature>
<dbReference type="EMBL" id="JACETU010000002">
    <property type="protein sequence ID" value="KAF7436319.1"/>
    <property type="molecule type" value="Genomic_DNA"/>
</dbReference>
<feature type="compositionally biased region" description="Basic and acidic residues" evidence="1">
    <location>
        <begin position="217"/>
        <end position="226"/>
    </location>
</feature>